<dbReference type="GO" id="GO:0032993">
    <property type="term" value="C:protein-DNA complex"/>
    <property type="evidence" value="ECO:0007669"/>
    <property type="project" value="TreeGrafter"/>
</dbReference>
<comment type="function">
    <text evidence="8">Member of the two-component regulatory system KdpD/KdpE involved in the regulation of the kdp operon. Upon phosphorylation by KdpD, functions as a transcription regulator by direct binding to promoter regions of target genes to positively regulate their expression.</text>
</comment>
<evidence type="ECO:0000256" key="3">
    <source>
        <dbReference type="ARBA" id="ARBA00022553"/>
    </source>
</evidence>
<gene>
    <name evidence="14" type="ORF">HEB94_008353</name>
</gene>
<evidence type="ECO:0000259" key="12">
    <source>
        <dbReference type="PROSITE" id="PS50110"/>
    </source>
</evidence>
<dbReference type="CDD" id="cd00383">
    <property type="entry name" value="trans_reg_C"/>
    <property type="match status" value="1"/>
</dbReference>
<feature type="domain" description="Response regulatory" evidence="12">
    <location>
        <begin position="7"/>
        <end position="120"/>
    </location>
</feature>
<accession>A0A927RGS7</accession>
<name>A0A927RGS7_9ACTN</name>
<protein>
    <recommendedName>
        <fullName evidence="9">Transcriptional regulatory protein KdpE</fullName>
    </recommendedName>
</protein>
<dbReference type="InterPro" id="IPR001867">
    <property type="entry name" value="OmpR/PhoB-type_DNA-bd"/>
</dbReference>
<dbReference type="InterPro" id="IPR011006">
    <property type="entry name" value="CheY-like_superfamily"/>
</dbReference>
<dbReference type="SUPFAM" id="SSF52172">
    <property type="entry name" value="CheY-like"/>
    <property type="match status" value="1"/>
</dbReference>
<evidence type="ECO:0000256" key="9">
    <source>
        <dbReference type="ARBA" id="ARBA00074083"/>
    </source>
</evidence>
<dbReference type="GO" id="GO:0000156">
    <property type="term" value="F:phosphorelay response regulator activity"/>
    <property type="evidence" value="ECO:0007669"/>
    <property type="project" value="TreeGrafter"/>
</dbReference>
<keyword evidence="5" id="KW-0805">Transcription regulation</keyword>
<dbReference type="RefSeq" id="WP_192754709.1">
    <property type="nucleotide sequence ID" value="NZ_JADBEM010000001.1"/>
</dbReference>
<dbReference type="InterPro" id="IPR039420">
    <property type="entry name" value="WalR-like"/>
</dbReference>
<dbReference type="SMART" id="SM00862">
    <property type="entry name" value="Trans_reg_C"/>
    <property type="match status" value="1"/>
</dbReference>
<dbReference type="CDD" id="cd17620">
    <property type="entry name" value="REC_OmpR_KdpE-like"/>
    <property type="match status" value="1"/>
</dbReference>
<feature type="modified residue" description="4-aspartylphosphate" evidence="10">
    <location>
        <position position="56"/>
    </location>
</feature>
<dbReference type="AlphaFoldDB" id="A0A927RGS7"/>
<comment type="caution">
    <text evidence="14">The sequence shown here is derived from an EMBL/GenBank/DDBJ whole genome shotgun (WGS) entry which is preliminary data.</text>
</comment>
<keyword evidence="6 11" id="KW-0238">DNA-binding</keyword>
<organism evidence="14 15">
    <name type="scientific">Actinopolymorpha pittospori</name>
    <dbReference type="NCBI Taxonomy" id="648752"/>
    <lineage>
        <taxon>Bacteria</taxon>
        <taxon>Bacillati</taxon>
        <taxon>Actinomycetota</taxon>
        <taxon>Actinomycetes</taxon>
        <taxon>Propionibacteriales</taxon>
        <taxon>Actinopolymorphaceae</taxon>
        <taxon>Actinopolymorpha</taxon>
    </lineage>
</organism>
<dbReference type="GO" id="GO:0005829">
    <property type="term" value="C:cytosol"/>
    <property type="evidence" value="ECO:0007669"/>
    <property type="project" value="TreeGrafter"/>
</dbReference>
<evidence type="ECO:0000256" key="8">
    <source>
        <dbReference type="ARBA" id="ARBA00057085"/>
    </source>
</evidence>
<dbReference type="InterPro" id="IPR001789">
    <property type="entry name" value="Sig_transdc_resp-reg_receiver"/>
</dbReference>
<dbReference type="GO" id="GO:0000987">
    <property type="term" value="F:cis-regulatory region sequence-specific DNA binding"/>
    <property type="evidence" value="ECO:0007669"/>
    <property type="project" value="UniProtKB-ARBA"/>
</dbReference>
<dbReference type="Gene3D" id="3.40.50.2300">
    <property type="match status" value="1"/>
</dbReference>
<dbReference type="FunFam" id="3.40.50.2300:FF:000021">
    <property type="entry name" value="Two-component system response regulator KdpE"/>
    <property type="match status" value="1"/>
</dbReference>
<keyword evidence="7" id="KW-0804">Transcription</keyword>
<proteinExistence type="predicted"/>
<dbReference type="PROSITE" id="PS50110">
    <property type="entry name" value="RESPONSE_REGULATORY"/>
    <property type="match status" value="1"/>
</dbReference>
<evidence type="ECO:0000256" key="10">
    <source>
        <dbReference type="PROSITE-ProRule" id="PRU00169"/>
    </source>
</evidence>
<dbReference type="FunFam" id="1.10.10.10:FF:000210">
    <property type="entry name" value="Winged-helix transcriptional response regulator KdpE"/>
    <property type="match status" value="1"/>
</dbReference>
<evidence type="ECO:0000259" key="13">
    <source>
        <dbReference type="PROSITE" id="PS51755"/>
    </source>
</evidence>
<keyword evidence="4" id="KW-0902">Two-component regulatory system</keyword>
<evidence type="ECO:0000256" key="6">
    <source>
        <dbReference type="ARBA" id="ARBA00023125"/>
    </source>
</evidence>
<feature type="domain" description="OmpR/PhoB-type" evidence="13">
    <location>
        <begin position="130"/>
        <end position="229"/>
    </location>
</feature>
<dbReference type="GO" id="GO:0042802">
    <property type="term" value="F:identical protein binding"/>
    <property type="evidence" value="ECO:0007669"/>
    <property type="project" value="UniProtKB-ARBA"/>
</dbReference>
<sequence>MSGKEVRVLVVEDEAQLARALSINLRARHYAVDLAADGRSALELAARAHPDVVVLDLGLPDLDGIEVIRGLRGWTRMPIIVLSARHSSTEKVRALDAGADDYVTKPFGMDELLARLRAAVRRSQPGGAGAPVITTPTFTVDLAAKRVIRDGADVRLTPTEWHLLETLVREPHHLVGQRQLLQEVWGPGYTTETNYLRVYIAQLRRKLEPDPAHPRHLITEPGMGYRFEP</sequence>
<dbReference type="PROSITE" id="PS51755">
    <property type="entry name" value="OMPR_PHOB"/>
    <property type="match status" value="1"/>
</dbReference>
<dbReference type="InterPro" id="IPR036388">
    <property type="entry name" value="WH-like_DNA-bd_sf"/>
</dbReference>
<keyword evidence="2" id="KW-0963">Cytoplasm</keyword>
<dbReference type="Gene3D" id="1.10.10.10">
    <property type="entry name" value="Winged helix-like DNA-binding domain superfamily/Winged helix DNA-binding domain"/>
    <property type="match status" value="1"/>
</dbReference>
<dbReference type="PANTHER" id="PTHR48111:SF50">
    <property type="entry name" value="KDP OPERON TRANSCRIPTIONAL REGULATORY PROTEIN KDPE"/>
    <property type="match status" value="1"/>
</dbReference>
<comment type="subcellular location">
    <subcellularLocation>
        <location evidence="1">Cytoplasm</location>
    </subcellularLocation>
</comment>
<evidence type="ECO:0000313" key="15">
    <source>
        <dbReference type="Proteomes" id="UP000638648"/>
    </source>
</evidence>
<reference evidence="14" key="1">
    <citation type="submission" date="2020-10" db="EMBL/GenBank/DDBJ databases">
        <title>Sequencing the genomes of 1000 actinobacteria strains.</title>
        <authorList>
            <person name="Klenk H.-P."/>
        </authorList>
    </citation>
    <scope>NUCLEOTIDE SEQUENCE</scope>
    <source>
        <strain evidence="14">DSM 45354</strain>
    </source>
</reference>
<dbReference type="EMBL" id="JADBEM010000001">
    <property type="protein sequence ID" value="MBE1611505.1"/>
    <property type="molecule type" value="Genomic_DNA"/>
</dbReference>
<evidence type="ECO:0000256" key="7">
    <source>
        <dbReference type="ARBA" id="ARBA00023163"/>
    </source>
</evidence>
<evidence type="ECO:0000256" key="2">
    <source>
        <dbReference type="ARBA" id="ARBA00022490"/>
    </source>
</evidence>
<evidence type="ECO:0000256" key="5">
    <source>
        <dbReference type="ARBA" id="ARBA00023015"/>
    </source>
</evidence>
<feature type="DNA-binding region" description="OmpR/PhoB-type" evidence="11">
    <location>
        <begin position="130"/>
        <end position="229"/>
    </location>
</feature>
<dbReference type="PANTHER" id="PTHR48111">
    <property type="entry name" value="REGULATOR OF RPOS"/>
    <property type="match status" value="1"/>
</dbReference>
<evidence type="ECO:0000256" key="11">
    <source>
        <dbReference type="PROSITE-ProRule" id="PRU01091"/>
    </source>
</evidence>
<dbReference type="Pfam" id="PF00072">
    <property type="entry name" value="Response_reg"/>
    <property type="match status" value="1"/>
</dbReference>
<dbReference type="Gene3D" id="6.10.250.690">
    <property type="match status" value="1"/>
</dbReference>
<evidence type="ECO:0000256" key="1">
    <source>
        <dbReference type="ARBA" id="ARBA00004496"/>
    </source>
</evidence>
<dbReference type="Proteomes" id="UP000638648">
    <property type="component" value="Unassembled WGS sequence"/>
</dbReference>
<dbReference type="GO" id="GO:0045893">
    <property type="term" value="P:positive regulation of DNA-templated transcription"/>
    <property type="evidence" value="ECO:0007669"/>
    <property type="project" value="UniProtKB-ARBA"/>
</dbReference>
<evidence type="ECO:0000313" key="14">
    <source>
        <dbReference type="EMBL" id="MBE1611505.1"/>
    </source>
</evidence>
<keyword evidence="15" id="KW-1185">Reference proteome</keyword>
<keyword evidence="3 10" id="KW-0597">Phosphoprotein</keyword>
<evidence type="ECO:0000256" key="4">
    <source>
        <dbReference type="ARBA" id="ARBA00023012"/>
    </source>
</evidence>
<dbReference type="SMART" id="SM00448">
    <property type="entry name" value="REC"/>
    <property type="match status" value="1"/>
</dbReference>
<dbReference type="Pfam" id="PF00486">
    <property type="entry name" value="Trans_reg_C"/>
    <property type="match status" value="1"/>
</dbReference>